<comment type="caution">
    <text evidence="2">The sequence shown here is derived from an EMBL/GenBank/DDBJ whole genome shotgun (WGS) entry which is preliminary data.</text>
</comment>
<dbReference type="EMBL" id="DUGC01000062">
    <property type="protein sequence ID" value="HIH09815.1"/>
    <property type="molecule type" value="Genomic_DNA"/>
</dbReference>
<evidence type="ECO:0000313" key="2">
    <source>
        <dbReference type="EMBL" id="HIH09815.1"/>
    </source>
</evidence>
<dbReference type="AlphaFoldDB" id="A0A7J4J0A0"/>
<dbReference type="Proteomes" id="UP000565078">
    <property type="component" value="Unassembled WGS sequence"/>
</dbReference>
<evidence type="ECO:0000256" key="1">
    <source>
        <dbReference type="SAM" id="MobiDB-lite"/>
    </source>
</evidence>
<evidence type="ECO:0000313" key="3">
    <source>
        <dbReference type="Proteomes" id="UP000565078"/>
    </source>
</evidence>
<dbReference type="InterPro" id="IPR022309">
    <property type="entry name" value="Ribosomal_Se8/biogenesis_NSA2"/>
</dbReference>
<reference evidence="3" key="1">
    <citation type="journal article" date="2020" name="bioRxiv">
        <title>A rank-normalized archaeal taxonomy based on genome phylogeny resolves widespread incomplete and uneven classifications.</title>
        <authorList>
            <person name="Rinke C."/>
            <person name="Chuvochina M."/>
            <person name="Mussig A.J."/>
            <person name="Chaumeil P.-A."/>
            <person name="Waite D.W."/>
            <person name="Whitman W.B."/>
            <person name="Parks D.H."/>
            <person name="Hugenholtz P."/>
        </authorList>
    </citation>
    <scope>NUCLEOTIDE SEQUENCE [LARGE SCALE GENOMIC DNA]</scope>
</reference>
<accession>A0A7J4J0A0</accession>
<protein>
    <submittedName>
        <fullName evidence="2">30S ribosomal protein S8e</fullName>
    </submittedName>
</protein>
<organism evidence="2 3">
    <name type="scientific">Candidatus Iainarchaeum sp</name>
    <dbReference type="NCBI Taxonomy" id="3101447"/>
    <lineage>
        <taxon>Archaea</taxon>
        <taxon>Candidatus Iainarchaeota</taxon>
        <taxon>Candidatus Iainarchaeia</taxon>
        <taxon>Candidatus Iainarchaeales</taxon>
        <taxon>Candidatus Iainarchaeaceae</taxon>
        <taxon>Candidatus Iainarchaeum</taxon>
    </lineage>
</organism>
<dbReference type="GO" id="GO:0005840">
    <property type="term" value="C:ribosome"/>
    <property type="evidence" value="ECO:0007669"/>
    <property type="project" value="UniProtKB-KW"/>
</dbReference>
<dbReference type="Gene3D" id="2.40.10.310">
    <property type="match status" value="1"/>
</dbReference>
<feature type="region of interest" description="Disordered" evidence="1">
    <location>
        <begin position="1"/>
        <end position="26"/>
    </location>
</feature>
<keyword evidence="2" id="KW-0689">Ribosomal protein</keyword>
<feature type="region of interest" description="Disordered" evidence="1">
    <location>
        <begin position="145"/>
        <end position="167"/>
    </location>
</feature>
<sequence>MTQWHMKSPRKISGGVRTTNRRSDKKLAWKGGDPTLTTIALSDDDIENITVEGQGNTTKTKLRLGKYAQIIEKGKAKKLEILSVIQNDADSQFARRNIITKGAIIRVRDGNAESYAKVTSRPGQDGQIHGIIVKDYVPLKEEKAKAKKEAKEGREGQGRRKITIFEK</sequence>
<gene>
    <name evidence="2" type="ORF">HA254_04040</name>
</gene>
<dbReference type="Pfam" id="PF01201">
    <property type="entry name" value="Ribosomal_S8e"/>
    <property type="match status" value="1"/>
</dbReference>
<keyword evidence="2" id="KW-0687">Ribonucleoprotein</keyword>
<proteinExistence type="predicted"/>
<name>A0A7J4J0A0_9ARCH</name>